<organism evidence="8">
    <name type="scientific">Micromonas pusilla (strain CCMP1545)</name>
    <name type="common">Picoplanktonic green alga</name>
    <dbReference type="NCBI Taxonomy" id="564608"/>
    <lineage>
        <taxon>Eukaryota</taxon>
        <taxon>Viridiplantae</taxon>
        <taxon>Chlorophyta</taxon>
        <taxon>Mamiellophyceae</taxon>
        <taxon>Mamiellales</taxon>
        <taxon>Mamiellaceae</taxon>
        <taxon>Micromonas</taxon>
    </lineage>
</organism>
<feature type="region of interest" description="Disordered" evidence="4">
    <location>
        <begin position="1"/>
        <end position="81"/>
    </location>
</feature>
<dbReference type="GO" id="GO:0045292">
    <property type="term" value="P:mRNA cis splicing, via spliceosome"/>
    <property type="evidence" value="ECO:0007669"/>
    <property type="project" value="TreeGrafter"/>
</dbReference>
<dbReference type="OrthoDB" id="265955at2759"/>
<dbReference type="EMBL" id="GG663742">
    <property type="protein sequence ID" value="EEH55414.1"/>
    <property type="molecule type" value="Genomic_DNA"/>
</dbReference>
<evidence type="ECO:0000313" key="7">
    <source>
        <dbReference type="EMBL" id="EEH55414.1"/>
    </source>
</evidence>
<keyword evidence="3" id="KW-0175">Coiled coil</keyword>
<keyword evidence="8" id="KW-1185">Reference proteome</keyword>
<dbReference type="GeneID" id="9685786"/>
<protein>
    <recommendedName>
        <fullName evidence="2">Splicing factor Cactin</fullName>
    </recommendedName>
</protein>
<evidence type="ECO:0000256" key="2">
    <source>
        <dbReference type="ARBA" id="ARBA00034534"/>
    </source>
</evidence>
<reference evidence="7 8" key="1">
    <citation type="journal article" date="2009" name="Science">
        <title>Green evolution and dynamic adaptations revealed by genomes of the marine picoeukaryotes Micromonas.</title>
        <authorList>
            <person name="Worden A.Z."/>
            <person name="Lee J.H."/>
            <person name="Mock T."/>
            <person name="Rouze P."/>
            <person name="Simmons M.P."/>
            <person name="Aerts A.L."/>
            <person name="Allen A.E."/>
            <person name="Cuvelier M.L."/>
            <person name="Derelle E."/>
            <person name="Everett M.V."/>
            <person name="Foulon E."/>
            <person name="Grimwood J."/>
            <person name="Gundlach H."/>
            <person name="Henrissat B."/>
            <person name="Napoli C."/>
            <person name="McDonald S.M."/>
            <person name="Parker M.S."/>
            <person name="Rombauts S."/>
            <person name="Salamov A."/>
            <person name="Von Dassow P."/>
            <person name="Badger J.H."/>
            <person name="Coutinho P.M."/>
            <person name="Demir E."/>
            <person name="Dubchak I."/>
            <person name="Gentemann C."/>
            <person name="Eikrem W."/>
            <person name="Gready J.E."/>
            <person name="John U."/>
            <person name="Lanier W."/>
            <person name="Lindquist E.A."/>
            <person name="Lucas S."/>
            <person name="Mayer K.F."/>
            <person name="Moreau H."/>
            <person name="Not F."/>
            <person name="Otillar R."/>
            <person name="Panaud O."/>
            <person name="Pangilinan J."/>
            <person name="Paulsen I."/>
            <person name="Piegu B."/>
            <person name="Poliakov A."/>
            <person name="Robbens S."/>
            <person name="Schmutz J."/>
            <person name="Toulza E."/>
            <person name="Wyss T."/>
            <person name="Zelensky A."/>
            <person name="Zhou K."/>
            <person name="Armbrust E.V."/>
            <person name="Bhattacharya D."/>
            <person name="Goodenough U.W."/>
            <person name="Van de Peer Y."/>
            <person name="Grigoriev I.V."/>
        </authorList>
    </citation>
    <scope>NUCLEOTIDE SEQUENCE [LARGE SCALE GENOMIC DNA]</scope>
    <source>
        <strain evidence="7 8">CCMP1545</strain>
    </source>
</reference>
<name>C1MX77_MICPC</name>
<feature type="compositionally biased region" description="Acidic residues" evidence="4">
    <location>
        <begin position="461"/>
        <end position="471"/>
    </location>
</feature>
<comment type="similarity">
    <text evidence="1">Belongs to the CACTIN family.</text>
</comment>
<dbReference type="AlphaFoldDB" id="C1MX77"/>
<feature type="compositionally biased region" description="Basic residues" evidence="4">
    <location>
        <begin position="52"/>
        <end position="63"/>
    </location>
</feature>
<gene>
    <name evidence="7" type="ORF">MICPUCDRAFT_60057</name>
</gene>
<feature type="domain" description="Splicing factor Cactin C-terminal" evidence="5">
    <location>
        <begin position="589"/>
        <end position="714"/>
    </location>
</feature>
<dbReference type="InterPro" id="IPR019134">
    <property type="entry name" value="Cactin_C"/>
</dbReference>
<feature type="coiled-coil region" evidence="3">
    <location>
        <begin position="114"/>
        <end position="161"/>
    </location>
</feature>
<dbReference type="OMA" id="HIDFWND"/>
<dbReference type="GO" id="GO:0005681">
    <property type="term" value="C:spliceosomal complex"/>
    <property type="evidence" value="ECO:0007669"/>
    <property type="project" value="TreeGrafter"/>
</dbReference>
<dbReference type="STRING" id="564608.C1MX77"/>
<dbReference type="eggNOG" id="KOG2370">
    <property type="taxonomic scope" value="Eukaryota"/>
</dbReference>
<proteinExistence type="inferred from homology"/>
<dbReference type="Proteomes" id="UP000001876">
    <property type="component" value="Unassembled WGS sequence"/>
</dbReference>
<evidence type="ECO:0000259" key="6">
    <source>
        <dbReference type="Pfam" id="PF10312"/>
    </source>
</evidence>
<feature type="compositionally biased region" description="Low complexity" evidence="4">
    <location>
        <begin position="393"/>
        <end position="402"/>
    </location>
</feature>
<feature type="compositionally biased region" description="Low complexity" evidence="4">
    <location>
        <begin position="29"/>
        <end position="41"/>
    </location>
</feature>
<evidence type="ECO:0000313" key="8">
    <source>
        <dbReference type="Proteomes" id="UP000001876"/>
    </source>
</evidence>
<dbReference type="GO" id="GO:0005737">
    <property type="term" value="C:cytoplasm"/>
    <property type="evidence" value="ECO:0007669"/>
    <property type="project" value="TreeGrafter"/>
</dbReference>
<evidence type="ECO:0000256" key="3">
    <source>
        <dbReference type="SAM" id="Coils"/>
    </source>
</evidence>
<sequence length="714" mass="80211">MGGKKSKKEKKPKKSSKHKKKKSRRHESSSSSSSSSSSGDSGSEDSEDLKRARAQKMAKKLASRLKQGEIAGYTDAENPFGDANLTERFVWHKRIEKSIMKGVDVKELGVKAERERHKERLKEIEKVKLQREARDREKMEKEEEREIMQREEALIEAVELEKKEEEFHLLQAKMRSEIRVKDGRARAIDLVSRNLHAVPGSGEFDASAHPLAIFDGLTLPEMKELKDDIKTYLELDHKVDEHRFFWSNLLVVADDELADAQRREDVERAERKRARGIDVSRDIADQGLHASVEGDVKDMLDGKDTRELEELEGEIEASLRAPDATEIEYWQAVLKRIVVHKARVTVGNIDAAQRAAQAAAAPREVPPPPRGGAGADAGDAGAGAESDDEDLLGADFGRVAAAGGAGPGDASEDDGDGDGDGDGGFSPRAMSPEPMSPRGETPPEGTPDRSFSPEAIRAREDEPEYLEVVDEKEDHAMLQRLRAEERAKKLGRFADVAGAGAYKERNKERDTFNAYKEGQAARGGEGGVIQLPAEDPADLDADDQEKIQRVEEEAARKSRALAERMMGDGGGAEVAFAGETPLESQVYWWHDKYRPRKPKYFNRVHTGYEWNKYNQTHYDHDNPPPKTVQGYKFNLFYPDLIDKTKAPTYTIMPDGSKHGETCILRIHAGPPYEDIAFKIVNKEWEYSNKKGFRCSFERGIFHLYINFKRARYRR</sequence>
<evidence type="ECO:0000256" key="1">
    <source>
        <dbReference type="ARBA" id="ARBA00006895"/>
    </source>
</evidence>
<evidence type="ECO:0000259" key="5">
    <source>
        <dbReference type="Pfam" id="PF09732"/>
    </source>
</evidence>
<dbReference type="RefSeq" id="XP_003060645.1">
    <property type="nucleotide sequence ID" value="XM_003060599.1"/>
</dbReference>
<dbReference type="PANTHER" id="PTHR21737">
    <property type="entry name" value="POLYGLUTAMINE BINDING PROTEIN 1/MARVEL MEMBRANE-ASSOCIATING DOMAIN CONTAINING 3"/>
    <property type="match status" value="1"/>
</dbReference>
<accession>C1MX77</accession>
<feature type="compositionally biased region" description="Acidic residues" evidence="4">
    <location>
        <begin position="410"/>
        <end position="421"/>
    </location>
</feature>
<feature type="compositionally biased region" description="Basic residues" evidence="4">
    <location>
        <begin position="1"/>
        <end position="25"/>
    </location>
</feature>
<feature type="domain" description="Splicing factor cactin central" evidence="6">
    <location>
        <begin position="151"/>
        <end position="348"/>
    </location>
</feature>
<dbReference type="Pfam" id="PF09732">
    <property type="entry name" value="CactinC_cactus"/>
    <property type="match status" value="1"/>
</dbReference>
<dbReference type="PANTHER" id="PTHR21737:SF4">
    <property type="entry name" value="SPLICING FACTOR CACTIN"/>
    <property type="match status" value="1"/>
</dbReference>
<dbReference type="KEGG" id="mpp:MICPUCDRAFT_60057"/>
<dbReference type="Pfam" id="PF10312">
    <property type="entry name" value="Cactin_mid"/>
    <property type="match status" value="1"/>
</dbReference>
<feature type="region of interest" description="Disordered" evidence="4">
    <location>
        <begin position="357"/>
        <end position="471"/>
    </location>
</feature>
<evidence type="ECO:0000256" key="4">
    <source>
        <dbReference type="SAM" id="MobiDB-lite"/>
    </source>
</evidence>
<dbReference type="SMART" id="SM01050">
    <property type="entry name" value="CactinC_cactus"/>
    <property type="match status" value="1"/>
</dbReference>
<dbReference type="InterPro" id="IPR018816">
    <property type="entry name" value="Cactin_central"/>
</dbReference>